<keyword evidence="9" id="KW-0732">Signal</keyword>
<protein>
    <recommendedName>
        <fullName evidence="10">Protein kinase domain-containing protein</fullName>
    </recommendedName>
</protein>
<evidence type="ECO:0000259" key="10">
    <source>
        <dbReference type="PROSITE" id="PS50011"/>
    </source>
</evidence>
<dbReference type="PROSITE" id="PS50011">
    <property type="entry name" value="PROTEIN_KINASE_DOM"/>
    <property type="match status" value="1"/>
</dbReference>
<dbReference type="PANTHER" id="PTHR48056:SF81">
    <property type="entry name" value="RECEPTOR PROTEIN-TYROSINE KINASE CEPR1"/>
    <property type="match status" value="1"/>
</dbReference>
<evidence type="ECO:0000256" key="5">
    <source>
        <dbReference type="ARBA" id="ARBA00022840"/>
    </source>
</evidence>
<evidence type="ECO:0000313" key="12">
    <source>
        <dbReference type="EMBL" id="WOG82402.1"/>
    </source>
</evidence>
<feature type="domain" description="Protein kinase" evidence="10">
    <location>
        <begin position="521"/>
        <end position="806"/>
    </location>
</feature>
<dbReference type="KEGG" id="dcr:108216980"/>
<dbReference type="EMBL" id="CP093343">
    <property type="protein sequence ID" value="WOG82402.1"/>
    <property type="molecule type" value="Genomic_DNA"/>
</dbReference>
<dbReference type="InterPro" id="IPR055414">
    <property type="entry name" value="LRR_R13L4/SHOC2-like"/>
</dbReference>
<evidence type="ECO:0000256" key="7">
    <source>
        <dbReference type="SAM" id="MobiDB-lite"/>
    </source>
</evidence>
<dbReference type="SUPFAM" id="SSF56112">
    <property type="entry name" value="Protein kinase-like (PK-like)"/>
    <property type="match status" value="1"/>
</dbReference>
<dbReference type="Proteomes" id="UP000077755">
    <property type="component" value="Chromosome 1"/>
</dbReference>
<evidence type="ECO:0000256" key="8">
    <source>
        <dbReference type="SAM" id="Phobius"/>
    </source>
</evidence>
<reference evidence="11" key="1">
    <citation type="journal article" date="2016" name="Nat. Genet.">
        <title>A high-quality carrot genome assembly provides new insights into carotenoid accumulation and asterid genome evolution.</title>
        <authorList>
            <person name="Iorizzo M."/>
            <person name="Ellison S."/>
            <person name="Senalik D."/>
            <person name="Zeng P."/>
            <person name="Satapoomin P."/>
            <person name="Huang J."/>
            <person name="Bowman M."/>
            <person name="Iovene M."/>
            <person name="Sanseverino W."/>
            <person name="Cavagnaro P."/>
            <person name="Yildiz M."/>
            <person name="Macko-Podgorni A."/>
            <person name="Moranska E."/>
            <person name="Grzebelus E."/>
            <person name="Grzebelus D."/>
            <person name="Ashrafi H."/>
            <person name="Zheng Z."/>
            <person name="Cheng S."/>
            <person name="Spooner D."/>
            <person name="Van Deynze A."/>
            <person name="Simon P."/>
        </authorList>
    </citation>
    <scope>NUCLEOTIDE SEQUENCE [LARGE SCALE GENOMIC DNA]</scope>
    <source>
        <tissue evidence="11">Leaf</tissue>
    </source>
</reference>
<keyword evidence="3" id="KW-0677">Repeat</keyword>
<gene>
    <name evidence="11" type="ORF">DCAR_001579</name>
    <name evidence="12" type="ORF">DCAR_0101566</name>
</gene>
<feature type="signal peptide" evidence="9">
    <location>
        <begin position="1"/>
        <end position="23"/>
    </location>
</feature>
<dbReference type="GO" id="GO:0004674">
    <property type="term" value="F:protein serine/threonine kinase activity"/>
    <property type="evidence" value="ECO:0007669"/>
    <property type="project" value="UniProtKB-EC"/>
</dbReference>
<comment type="subcellular location">
    <subcellularLocation>
        <location evidence="1">Membrane</location>
        <topology evidence="1">Single-pass membrane protein</topology>
    </subcellularLocation>
</comment>
<dbReference type="OrthoDB" id="676979at2759"/>
<dbReference type="FunFam" id="3.80.10.10:FF:000561">
    <property type="entry name" value="Probable LRR receptor-like serine/threonine-protein kinase At2g16250"/>
    <property type="match status" value="1"/>
</dbReference>
<dbReference type="InterPro" id="IPR050647">
    <property type="entry name" value="Plant_LRR-RLKs"/>
</dbReference>
<dbReference type="OMA" id="YKFMPGR"/>
<evidence type="ECO:0000256" key="1">
    <source>
        <dbReference type="ARBA" id="ARBA00004167"/>
    </source>
</evidence>
<proteinExistence type="predicted"/>
<dbReference type="GO" id="GO:0016020">
    <property type="term" value="C:membrane"/>
    <property type="evidence" value="ECO:0007669"/>
    <property type="project" value="UniProtKB-SubCell"/>
</dbReference>
<keyword evidence="5" id="KW-0067">ATP-binding</keyword>
<evidence type="ECO:0000256" key="2">
    <source>
        <dbReference type="ARBA" id="ARBA00022614"/>
    </source>
</evidence>
<keyword evidence="8" id="KW-1133">Transmembrane helix</keyword>
<evidence type="ECO:0000256" key="3">
    <source>
        <dbReference type="ARBA" id="ARBA00022737"/>
    </source>
</evidence>
<dbReference type="Gene3D" id="1.10.510.10">
    <property type="entry name" value="Transferase(Phosphotransferase) domain 1"/>
    <property type="match status" value="1"/>
</dbReference>
<dbReference type="SUPFAM" id="SSF52058">
    <property type="entry name" value="L domain-like"/>
    <property type="match status" value="1"/>
</dbReference>
<dbReference type="FunFam" id="1.10.510.10:FF:000448">
    <property type="entry name" value="Putative LRR receptor-like serine/threonine-protein kinase"/>
    <property type="match status" value="1"/>
</dbReference>
<evidence type="ECO:0000256" key="6">
    <source>
        <dbReference type="ARBA" id="ARBA00023180"/>
    </source>
</evidence>
<organism evidence="11">
    <name type="scientific">Daucus carota subsp. sativus</name>
    <name type="common">Carrot</name>
    <dbReference type="NCBI Taxonomy" id="79200"/>
    <lineage>
        <taxon>Eukaryota</taxon>
        <taxon>Viridiplantae</taxon>
        <taxon>Streptophyta</taxon>
        <taxon>Embryophyta</taxon>
        <taxon>Tracheophyta</taxon>
        <taxon>Spermatophyta</taxon>
        <taxon>Magnoliopsida</taxon>
        <taxon>eudicotyledons</taxon>
        <taxon>Gunneridae</taxon>
        <taxon>Pentapetalae</taxon>
        <taxon>asterids</taxon>
        <taxon>campanulids</taxon>
        <taxon>Apiales</taxon>
        <taxon>Apiaceae</taxon>
        <taxon>Apioideae</taxon>
        <taxon>Scandiceae</taxon>
        <taxon>Daucinae</taxon>
        <taxon>Daucus</taxon>
        <taxon>Daucus sect. Daucus</taxon>
    </lineage>
</organism>
<dbReference type="GO" id="GO:0005524">
    <property type="term" value="F:ATP binding"/>
    <property type="evidence" value="ECO:0007669"/>
    <property type="project" value="UniProtKB-KW"/>
</dbReference>
<keyword evidence="2" id="KW-0433">Leucine-rich repeat</keyword>
<feature type="transmembrane region" description="Helical" evidence="8">
    <location>
        <begin position="444"/>
        <end position="470"/>
    </location>
</feature>
<feature type="chain" id="PRO_5007832003" description="Protein kinase domain-containing protein" evidence="9">
    <location>
        <begin position="24"/>
        <end position="908"/>
    </location>
</feature>
<dbReference type="FunFam" id="3.30.200.20:FF:000433">
    <property type="entry name" value="Predicted protein"/>
    <property type="match status" value="1"/>
</dbReference>
<reference evidence="12" key="2">
    <citation type="submission" date="2022-03" db="EMBL/GenBank/DDBJ databases">
        <title>Draft title - Genomic analysis of global carrot germplasm unveils the trajectory of domestication and the origin of high carotenoid orange carrot.</title>
        <authorList>
            <person name="Iorizzo M."/>
            <person name="Ellison S."/>
            <person name="Senalik D."/>
            <person name="Macko-Podgorni A."/>
            <person name="Grzebelus D."/>
            <person name="Bostan H."/>
            <person name="Rolling W."/>
            <person name="Curaba J."/>
            <person name="Simon P."/>
        </authorList>
    </citation>
    <scope>NUCLEOTIDE SEQUENCE</scope>
    <source>
        <tissue evidence="12">Leaf</tissue>
    </source>
</reference>
<dbReference type="InterPro" id="IPR011009">
    <property type="entry name" value="Kinase-like_dom_sf"/>
</dbReference>
<dbReference type="InterPro" id="IPR001245">
    <property type="entry name" value="Ser-Thr/Tyr_kinase_cat_dom"/>
</dbReference>
<dbReference type="SMART" id="SM00369">
    <property type="entry name" value="LRR_TYP"/>
    <property type="match status" value="6"/>
</dbReference>
<sequence>MDDLTRVLLGLFVLCLLINPAFQQTQIVPLSSRIERVALLQLRSSLGLRTKEWPIKADPCSVWVGIQCQNGSVVGINISGFRRTRVGSRNPRFAVDALPLFASLLSFNASRFSLPGSIPDWFGQRLRSLQILDLRSCSIVGAIPASFGNMTNLSQLYLADNDITGIVPDSVGQLSSLSILDLSKNGLTGVIPPSFGSLGNLTLLDMSVNYLSGTIPPAIGALSKLEILNLSSNSLSSSIPSQLGDLSSLVVLDLSSNSFSGSVAPDFRVLRNLQKMVFGRNQLSGSLPGNLFASLTQLQSLVLSHNDFIGEIPTILWTMPSLVFLDASGNNFTGSLPNVSSIPSANSAIFNLSQNMLYGGLTIVIRRFSFIDLSDNYLQGKVPDYARSNASLTRNCLQAQFSQRAAAPCASFYGERGLTFDNFGLRNDTQAPPSKPHKKSHKKLIILAAVIGGVGIIALVIIMLVLFIVCTRKGTATSQRGTVVDSVPTGASPPPPGASLNFSSLGEGFTYQQILQATSNFSDADLIKHGHSGDLFRGILEGGIPVVIKKVDLNSVKKEAFMQELDVFSKVSHTRLVPLLGHCLDNENEKYLIYKYMPNGDLSSSLYRKTRSEDDSLQSLDWITRLKIATGAAEALSYLHHECSPPLVHRDVQASSILLDDKFEVRLGSLGEICAQEGETSQSRITRLLRLPQSSEQGASGTPAATCAYDVYCFGKVLLELVTGKLGMSASSDGTMKEWLEGTLPYISIYDKELVTNIIDPSLIVDEDLLEEVWAMAIVARSCLNPKPARRPLMRYILKALENPLKVVREESTGSARLRTTSSRGSWNAAVFGSWRSSSDVAAVPAAATSNKLEGASSFKHSKHSGTSGSQGSGQNNGGDHSSSNRRQQSRDIFPEPLNEEDLERQHE</sequence>
<name>A0A162B1W1_DAUCS</name>
<dbReference type="Gramene" id="KZN08923">
    <property type="protein sequence ID" value="KZN08923"/>
    <property type="gene ID" value="DCAR_001579"/>
</dbReference>
<dbReference type="InterPro" id="IPR000719">
    <property type="entry name" value="Prot_kinase_dom"/>
</dbReference>
<dbReference type="PANTHER" id="PTHR48056">
    <property type="entry name" value="LRR RECEPTOR-LIKE SERINE/THREONINE-PROTEIN KINASE-RELATED"/>
    <property type="match status" value="1"/>
</dbReference>
<dbReference type="Gene3D" id="3.30.200.20">
    <property type="entry name" value="Phosphorylase Kinase, domain 1"/>
    <property type="match status" value="1"/>
</dbReference>
<dbReference type="AlphaFoldDB" id="A0A162B1W1"/>
<dbReference type="EMBL" id="LNRQ01000001">
    <property type="protein sequence ID" value="KZN08923.1"/>
    <property type="molecule type" value="Genomic_DNA"/>
</dbReference>
<accession>A0A162B1W1</accession>
<dbReference type="PRINTS" id="PR00019">
    <property type="entry name" value="LEURICHRPT"/>
</dbReference>
<feature type="compositionally biased region" description="Acidic residues" evidence="7">
    <location>
        <begin position="898"/>
        <end position="908"/>
    </location>
</feature>
<evidence type="ECO:0000313" key="11">
    <source>
        <dbReference type="EMBL" id="KZN08923.1"/>
    </source>
</evidence>
<keyword evidence="4" id="KW-0547">Nucleotide-binding</keyword>
<keyword evidence="8" id="KW-0812">Transmembrane</keyword>
<evidence type="ECO:0000256" key="9">
    <source>
        <dbReference type="SAM" id="SignalP"/>
    </source>
</evidence>
<dbReference type="InterPro" id="IPR032675">
    <property type="entry name" value="LRR_dom_sf"/>
</dbReference>
<keyword evidence="6" id="KW-0325">Glycoprotein</keyword>
<dbReference type="Pfam" id="PF23598">
    <property type="entry name" value="LRR_14"/>
    <property type="match status" value="1"/>
</dbReference>
<evidence type="ECO:0000313" key="13">
    <source>
        <dbReference type="Proteomes" id="UP000077755"/>
    </source>
</evidence>
<dbReference type="InterPro" id="IPR003591">
    <property type="entry name" value="Leu-rich_rpt_typical-subtyp"/>
</dbReference>
<feature type="region of interest" description="Disordered" evidence="7">
    <location>
        <begin position="854"/>
        <end position="908"/>
    </location>
</feature>
<dbReference type="Gene3D" id="3.80.10.10">
    <property type="entry name" value="Ribonuclease Inhibitor"/>
    <property type="match status" value="3"/>
</dbReference>
<keyword evidence="8" id="KW-0472">Membrane</keyword>
<dbReference type="FunFam" id="3.80.10.10:FF:000383">
    <property type="entry name" value="Leucine-rich repeat receptor protein kinase EMS1"/>
    <property type="match status" value="1"/>
</dbReference>
<keyword evidence="13" id="KW-1185">Reference proteome</keyword>
<dbReference type="Pfam" id="PF07714">
    <property type="entry name" value="PK_Tyr_Ser-Thr"/>
    <property type="match status" value="1"/>
</dbReference>
<evidence type="ECO:0000256" key="4">
    <source>
        <dbReference type="ARBA" id="ARBA00022741"/>
    </source>
</evidence>